<comment type="similarity">
    <text evidence="1">Belongs to the disease resistance NB-LRR family.</text>
</comment>
<dbReference type="GO" id="GO:0005524">
    <property type="term" value="F:ATP binding"/>
    <property type="evidence" value="ECO:0007669"/>
    <property type="project" value="UniProtKB-KW"/>
</dbReference>
<evidence type="ECO:0000313" key="9">
    <source>
        <dbReference type="Proteomes" id="UP001603857"/>
    </source>
</evidence>
<reference evidence="8 9" key="1">
    <citation type="submission" date="2024-08" db="EMBL/GenBank/DDBJ databases">
        <title>Insights into the chromosomal genome structure of Flemingia macrophylla.</title>
        <authorList>
            <person name="Ding Y."/>
            <person name="Zhao Y."/>
            <person name="Bi W."/>
            <person name="Wu M."/>
            <person name="Zhao G."/>
            <person name="Gong Y."/>
            <person name="Li W."/>
            <person name="Zhang P."/>
        </authorList>
    </citation>
    <scope>NUCLEOTIDE SEQUENCE [LARGE SCALE GENOMIC DNA]</scope>
    <source>
        <strain evidence="8">DYQJB</strain>
        <tissue evidence="8">Leaf</tissue>
    </source>
</reference>
<dbReference type="Pfam" id="PF23247">
    <property type="entry name" value="LRR_RPS2"/>
    <property type="match status" value="3"/>
</dbReference>
<evidence type="ECO:0000256" key="1">
    <source>
        <dbReference type="ARBA" id="ARBA00008894"/>
    </source>
</evidence>
<keyword evidence="3" id="KW-0611">Plant defense</keyword>
<evidence type="ECO:0000259" key="6">
    <source>
        <dbReference type="Pfam" id="PF00931"/>
    </source>
</evidence>
<feature type="domain" description="Disease resistance protein At4g27190-like leucine-rich repeats" evidence="7">
    <location>
        <begin position="577"/>
        <end position="662"/>
    </location>
</feature>
<feature type="domain" description="NB-ARC" evidence="6">
    <location>
        <begin position="89"/>
        <end position="214"/>
    </location>
</feature>
<dbReference type="InterPro" id="IPR042197">
    <property type="entry name" value="Apaf_helical"/>
</dbReference>
<keyword evidence="5" id="KW-0175">Coiled coil</keyword>
<accession>A0ABD1L214</accession>
<organism evidence="8 9">
    <name type="scientific">Flemingia macrophylla</name>
    <dbReference type="NCBI Taxonomy" id="520843"/>
    <lineage>
        <taxon>Eukaryota</taxon>
        <taxon>Viridiplantae</taxon>
        <taxon>Streptophyta</taxon>
        <taxon>Embryophyta</taxon>
        <taxon>Tracheophyta</taxon>
        <taxon>Spermatophyta</taxon>
        <taxon>Magnoliopsida</taxon>
        <taxon>eudicotyledons</taxon>
        <taxon>Gunneridae</taxon>
        <taxon>Pentapetalae</taxon>
        <taxon>rosids</taxon>
        <taxon>fabids</taxon>
        <taxon>Fabales</taxon>
        <taxon>Fabaceae</taxon>
        <taxon>Papilionoideae</taxon>
        <taxon>50 kb inversion clade</taxon>
        <taxon>NPAAA clade</taxon>
        <taxon>indigoferoid/millettioid clade</taxon>
        <taxon>Phaseoleae</taxon>
        <taxon>Flemingia</taxon>
    </lineage>
</organism>
<evidence type="ECO:0000256" key="3">
    <source>
        <dbReference type="ARBA" id="ARBA00022821"/>
    </source>
</evidence>
<name>A0ABD1L214_9FABA</name>
<evidence type="ECO:0000259" key="7">
    <source>
        <dbReference type="Pfam" id="PF23247"/>
    </source>
</evidence>
<dbReference type="PANTHER" id="PTHR33463">
    <property type="entry name" value="NB-ARC DOMAIN-CONTAINING PROTEIN-RELATED"/>
    <property type="match status" value="1"/>
</dbReference>
<dbReference type="InterPro" id="IPR002182">
    <property type="entry name" value="NB-ARC"/>
</dbReference>
<evidence type="ECO:0000256" key="5">
    <source>
        <dbReference type="SAM" id="Coils"/>
    </source>
</evidence>
<gene>
    <name evidence="8" type="ORF">Fmac_031269</name>
</gene>
<dbReference type="Proteomes" id="UP001603857">
    <property type="component" value="Unassembled WGS sequence"/>
</dbReference>
<evidence type="ECO:0000256" key="4">
    <source>
        <dbReference type="ARBA" id="ARBA00022840"/>
    </source>
</evidence>
<evidence type="ECO:0000256" key="2">
    <source>
        <dbReference type="ARBA" id="ARBA00022741"/>
    </source>
</evidence>
<dbReference type="Gene3D" id="1.10.8.430">
    <property type="entry name" value="Helical domain of apoptotic protease-activating factors"/>
    <property type="match status" value="1"/>
</dbReference>
<dbReference type="InterPro" id="IPR050905">
    <property type="entry name" value="Plant_NBS-LRR"/>
</dbReference>
<comment type="caution">
    <text evidence="8">The sequence shown here is derived from an EMBL/GenBank/DDBJ whole genome shotgun (WGS) entry which is preliminary data.</text>
</comment>
<proteinExistence type="inferred from homology"/>
<sequence length="996" mass="114081">MNSFMIRIVSFQMEDILISVAAKIAEYTVDPIFHHAQYMCCFNNFVEKFLNAKRELESTQESVKERVKQAINRTEEIQPTVEEWLKDVENVLKEMQETEKRILEIIVSETLNIRNIQDQIADQLGFKFEVKSNEGRAQRLSQRLCKGTTLLILDDVWETLDFEALGIPLNENNKGCRVLLTTRKREVCTSMQRQSIIELKILTNEEAWTLFTSHAEIVDESPDALKDVARQIVNECKGLPIAIVTVGSTLRGKSIVEWESALSRLKDSKPLVTPKGLRKDHEIDLENLFRFGWGRGLFKTFGTIEKARKELCVAINILKGSCLLLHVDDYKVKMHDMVRDVALCIAFEMDEPILASNVVDPRILVEDDIIKDKRVISLWDLENGHLLNDAQFNISLALETLVLQYHNDHLELSSVFQRLKMLKILALFYEGGYRLDLTVLTLSLSHSMGSLENLRTLCLNGYKLGNMSILGSLQALEILELCHCCFEELPNGIVALKKLKLIDILCCEIEKNNACEVIGGCLQLEELYLSLDNPFIEEFWPHNFSSRLQSFDVPAKMNDLFLRAEVLYLRNLVGGYKNIIPSMDPKGMNQLTDLAIEDCGEIECLFDNVDMLEIELVFSSLLTILLVGLYNLRQVFSGSYSRCFLKELQEMHITNCQQLYNISFPRNSKLCNHKKMTINYCPELTSLFTPSVFQTLQQLEVLQIFRCSELKHIIEEVSSQSHTSLPLSKLRSLQIGDCSELEYLFPRCLAPALTSLETLDISDNRKLKYENETLWLVAAKLDNLCDQMLCAELKYLILGEVGVEVEGVFQFQMEELGSNKKLLVPLNLSLTDVHLSHLPHLKLIWNGPTNFLNLQLLQEFNVNHCPKLKTIFSPTVVRSLPMLRWLKIYNCEELVQIFDSGDVQELKSLYTCSQQKCFPKLETIIVRNCNKLKFLFYNFAVGHFPGLWELKVEECSQLEKVFAFECEIDGDGQEGRDMDEGQVKFSCLSAAKILMP</sequence>
<dbReference type="GO" id="GO:0006952">
    <property type="term" value="P:defense response"/>
    <property type="evidence" value="ECO:0007669"/>
    <property type="project" value="UniProtKB-KW"/>
</dbReference>
<dbReference type="Gene3D" id="3.40.50.300">
    <property type="entry name" value="P-loop containing nucleotide triphosphate hydrolases"/>
    <property type="match status" value="1"/>
</dbReference>
<dbReference type="SUPFAM" id="SSF52058">
    <property type="entry name" value="L domain-like"/>
    <property type="match status" value="2"/>
</dbReference>
<evidence type="ECO:0000313" key="8">
    <source>
        <dbReference type="EMBL" id="KAL2317393.1"/>
    </source>
</evidence>
<dbReference type="SUPFAM" id="SSF52540">
    <property type="entry name" value="P-loop containing nucleoside triphosphate hydrolases"/>
    <property type="match status" value="1"/>
</dbReference>
<dbReference type="Pfam" id="PF00931">
    <property type="entry name" value="NB-ARC"/>
    <property type="match status" value="1"/>
</dbReference>
<feature type="domain" description="Disease resistance protein At4g27190-like leucine-rich repeats" evidence="7">
    <location>
        <begin position="913"/>
        <end position="968"/>
    </location>
</feature>
<keyword evidence="4" id="KW-0067">ATP-binding</keyword>
<dbReference type="InterPro" id="IPR032675">
    <property type="entry name" value="LRR_dom_sf"/>
</dbReference>
<dbReference type="InterPro" id="IPR057135">
    <property type="entry name" value="At4g27190-like_LRR"/>
</dbReference>
<dbReference type="Gene3D" id="3.80.10.10">
    <property type="entry name" value="Ribonuclease Inhibitor"/>
    <property type="match status" value="3"/>
</dbReference>
<dbReference type="EMBL" id="JBGMDY010000011">
    <property type="protein sequence ID" value="KAL2317393.1"/>
    <property type="molecule type" value="Genomic_DNA"/>
</dbReference>
<keyword evidence="2" id="KW-0547">Nucleotide-binding</keyword>
<dbReference type="PRINTS" id="PR00364">
    <property type="entry name" value="DISEASERSIST"/>
</dbReference>
<protein>
    <recommendedName>
        <fullName evidence="10">NB-ARC domain-containing protein</fullName>
    </recommendedName>
</protein>
<keyword evidence="9" id="KW-1185">Reference proteome</keyword>
<feature type="coiled-coil region" evidence="5">
    <location>
        <begin position="46"/>
        <end position="101"/>
    </location>
</feature>
<dbReference type="PANTHER" id="PTHR33463:SF105">
    <property type="entry name" value="AND NB-ARC DOMAIN DISEASE RESISTANCE PROTEIN, PUTATIVE-RELATED"/>
    <property type="match status" value="1"/>
</dbReference>
<feature type="domain" description="Disease resistance protein At4g27190-like leucine-rich repeats" evidence="7">
    <location>
        <begin position="805"/>
        <end position="892"/>
    </location>
</feature>
<dbReference type="InterPro" id="IPR027417">
    <property type="entry name" value="P-loop_NTPase"/>
</dbReference>
<evidence type="ECO:0008006" key="10">
    <source>
        <dbReference type="Google" id="ProtNLM"/>
    </source>
</evidence>
<dbReference type="AlphaFoldDB" id="A0ABD1L214"/>